<reference evidence="4" key="1">
    <citation type="submission" date="2022-07" db="EMBL/GenBank/DDBJ databases">
        <title>Phylogenomic reconstructions and comparative analyses of Kickxellomycotina fungi.</title>
        <authorList>
            <person name="Reynolds N.K."/>
            <person name="Stajich J.E."/>
            <person name="Barry K."/>
            <person name="Grigoriev I.V."/>
            <person name="Crous P."/>
            <person name="Smith M.E."/>
        </authorList>
    </citation>
    <scope>NUCLEOTIDE SEQUENCE</scope>
    <source>
        <strain evidence="4">NRRL 1565</strain>
    </source>
</reference>
<protein>
    <submittedName>
        <fullName evidence="4">Uncharacterized protein</fullName>
    </submittedName>
</protein>
<keyword evidence="2" id="KW-0677">Repeat</keyword>
<feature type="compositionally biased region" description="Polar residues" evidence="3">
    <location>
        <begin position="283"/>
        <end position="301"/>
    </location>
</feature>
<keyword evidence="5" id="KW-1185">Reference proteome</keyword>
<proteinExistence type="predicted"/>
<feature type="compositionally biased region" description="Polar residues" evidence="3">
    <location>
        <begin position="1"/>
        <end position="33"/>
    </location>
</feature>
<feature type="non-terminal residue" evidence="4">
    <location>
        <position position="1"/>
    </location>
</feature>
<dbReference type="EMBL" id="JANBUO010004102">
    <property type="protein sequence ID" value="KAJ2788418.1"/>
    <property type="molecule type" value="Genomic_DNA"/>
</dbReference>
<organism evidence="4 5">
    <name type="scientific">Coemansia guatemalensis</name>
    <dbReference type="NCBI Taxonomy" id="2761395"/>
    <lineage>
        <taxon>Eukaryota</taxon>
        <taxon>Fungi</taxon>
        <taxon>Fungi incertae sedis</taxon>
        <taxon>Zoopagomycota</taxon>
        <taxon>Kickxellomycotina</taxon>
        <taxon>Kickxellomycetes</taxon>
        <taxon>Kickxellales</taxon>
        <taxon>Kickxellaceae</taxon>
        <taxon>Coemansia</taxon>
    </lineage>
</organism>
<dbReference type="InterPro" id="IPR051246">
    <property type="entry name" value="WDR48"/>
</dbReference>
<dbReference type="GO" id="GO:0043130">
    <property type="term" value="F:ubiquitin binding"/>
    <property type="evidence" value="ECO:0007669"/>
    <property type="project" value="TreeGrafter"/>
</dbReference>
<dbReference type="PANTHER" id="PTHR19862">
    <property type="entry name" value="WD REPEAT-CONTAINING PROTEIN 48"/>
    <property type="match status" value="1"/>
</dbReference>
<evidence type="ECO:0000313" key="5">
    <source>
        <dbReference type="Proteomes" id="UP001140094"/>
    </source>
</evidence>
<evidence type="ECO:0000256" key="1">
    <source>
        <dbReference type="ARBA" id="ARBA00022574"/>
    </source>
</evidence>
<feature type="compositionally biased region" description="Pro residues" evidence="3">
    <location>
        <begin position="35"/>
        <end position="52"/>
    </location>
</feature>
<keyword evidence="1" id="KW-0853">WD repeat</keyword>
<name>A0A9W8LQ85_9FUNG</name>
<dbReference type="PANTHER" id="PTHR19862:SF14">
    <property type="entry name" value="WD REPEAT-CONTAINING PROTEIN 48"/>
    <property type="match status" value="1"/>
</dbReference>
<dbReference type="Pfam" id="PF11816">
    <property type="entry name" value="DUF3337"/>
    <property type="match status" value="1"/>
</dbReference>
<feature type="non-terminal residue" evidence="4">
    <location>
        <position position="321"/>
    </location>
</feature>
<dbReference type="OrthoDB" id="2421129at2759"/>
<dbReference type="GO" id="GO:0000724">
    <property type="term" value="P:double-strand break repair via homologous recombination"/>
    <property type="evidence" value="ECO:0007669"/>
    <property type="project" value="TreeGrafter"/>
</dbReference>
<dbReference type="AlphaFoldDB" id="A0A9W8LQ85"/>
<evidence type="ECO:0000256" key="3">
    <source>
        <dbReference type="SAM" id="MobiDB-lite"/>
    </source>
</evidence>
<accession>A0A9W8LQ85</accession>
<gene>
    <name evidence="4" type="ORF">H4R20_007381</name>
</gene>
<comment type="caution">
    <text evidence="4">The sequence shown here is derived from an EMBL/GenBank/DDBJ whole genome shotgun (WGS) entry which is preliminary data.</text>
</comment>
<dbReference type="InterPro" id="IPR021772">
    <property type="entry name" value="WDR48/Bun107"/>
</dbReference>
<feature type="region of interest" description="Disordered" evidence="3">
    <location>
        <begin position="283"/>
        <end position="304"/>
    </location>
</feature>
<sequence>QKSSANSASTMLSGASQTTGVNADAVGQNNASLSPLPPPPPPPLPPPPPPPETTRSSSAPGPIANVSATRPQPLSDRNDAAAAQALREEFAEWAGPRYPTDTERTLALLQAPAAPWEQLYSPVICPRLPLPQNITVRILQECFEAPEPYSIYRGRIESVAGHVSADQSLSAFRVVDDALLSFELCMPAWLTDFLLFNRLPPSYQEPAKVSFVLSPSQATTLPPFPNPNARLVANRMLRARKLAIYVVDKLGLSLMHQPAPNYSNAVEKCARIYADRLGGMHQQLSSKSGQSANSAESTSDPGNVYVDLFTRAGETLTDAER</sequence>
<feature type="region of interest" description="Disordered" evidence="3">
    <location>
        <begin position="1"/>
        <end position="79"/>
    </location>
</feature>
<evidence type="ECO:0000313" key="4">
    <source>
        <dbReference type="EMBL" id="KAJ2788418.1"/>
    </source>
</evidence>
<dbReference type="Proteomes" id="UP001140094">
    <property type="component" value="Unassembled WGS sequence"/>
</dbReference>
<evidence type="ECO:0000256" key="2">
    <source>
        <dbReference type="ARBA" id="ARBA00022737"/>
    </source>
</evidence>